<dbReference type="NCBIfam" id="NF033538">
    <property type="entry name" value="transpos_IS91"/>
    <property type="match status" value="1"/>
</dbReference>
<organism evidence="3">
    <name type="scientific">uncultured prokaryote</name>
    <dbReference type="NCBI Taxonomy" id="198431"/>
    <lineage>
        <taxon>unclassified sequences</taxon>
        <taxon>environmental samples</taxon>
    </lineage>
</organism>
<name>A0A0H5PXI5_9ZZZZ</name>
<dbReference type="GO" id="GO:0006313">
    <property type="term" value="P:DNA transposition"/>
    <property type="evidence" value="ECO:0007669"/>
    <property type="project" value="InterPro"/>
</dbReference>
<reference evidence="3" key="1">
    <citation type="submission" date="2015-06" db="EMBL/GenBank/DDBJ databases">
        <authorList>
            <person name="Joergensen T."/>
        </authorList>
    </citation>
    <scope>NUCLEOTIDE SEQUENCE</scope>
    <source>
        <strain evidence="3">RGRH0090</strain>
    </source>
</reference>
<evidence type="ECO:0000313" key="3">
    <source>
        <dbReference type="EMBL" id="CRY93884.1"/>
    </source>
</evidence>
<dbReference type="InterPro" id="IPR026889">
    <property type="entry name" value="Zn_Tnp"/>
</dbReference>
<evidence type="ECO:0000259" key="1">
    <source>
        <dbReference type="Pfam" id="PF04986"/>
    </source>
</evidence>
<feature type="domain" description="Transposase zinc-binding" evidence="2">
    <location>
        <begin position="9"/>
        <end position="98"/>
    </location>
</feature>
<dbReference type="EMBL" id="LN852781">
    <property type="protein sequence ID" value="CRY93884.1"/>
    <property type="molecule type" value="Genomic_DNA"/>
</dbReference>
<reference evidence="3" key="2">
    <citation type="submission" date="2015-07" db="EMBL/GenBank/DDBJ databases">
        <title>Plasmids, circular viruses and viroids from rat gut.</title>
        <authorList>
            <person name="Jorgensen T.J."/>
            <person name="Hansen M.A."/>
            <person name="Xu Z."/>
            <person name="Tabak M.A."/>
            <person name="Sorensen S.J."/>
            <person name="Hansen L.H."/>
        </authorList>
    </citation>
    <scope>NUCLEOTIDE SEQUENCE</scope>
    <source>
        <strain evidence="3">RGRH0090</strain>
    </source>
</reference>
<sequence length="383" mass="44445">MNKPTVQDIFRCFYPAYLEKYSPSPEQAKVARNILNCKTGAYGANVSVCEDCGAVQIHYNSCRNRCCPMCQAVPKEMWMDARREDVLDAPYFHLVFTVPDILNPIIYNNQKLLYDALYHAASATIRELTADPKHLGAAVGYICILHTWGSEMNFHPHIHTILLGGGLTSKNEWKDNGTEFFLPIWAISKVFRGKYMDELKNLWNANQLEFHGTAEKYHNYYVFKDLLDSCYDTEWIPYCKKTFNGAQSVIDYLGKYTHRIAISNHRIICMDDKNVTFSVKDYRNKGQWKERTLSGVEFIRRFLMHVPPKRFVRIRHYGLLCSRSKHKNLTLCRNLLGCQKYLSKLRGKEMPEILKQLYEINICVCKSCGGHLGKPQLRIPQRC</sequence>
<dbReference type="InterPro" id="IPR054832">
    <property type="entry name" value="transpos_IS91"/>
</dbReference>
<dbReference type="AlphaFoldDB" id="A0A0H5PXI5"/>
<dbReference type="Pfam" id="PF14319">
    <property type="entry name" value="Zn_Tnp_IS91"/>
    <property type="match status" value="1"/>
</dbReference>
<dbReference type="GO" id="GO:0004803">
    <property type="term" value="F:transposase activity"/>
    <property type="evidence" value="ECO:0007669"/>
    <property type="project" value="InterPro"/>
</dbReference>
<dbReference type="GO" id="GO:0003677">
    <property type="term" value="F:DNA binding"/>
    <property type="evidence" value="ECO:0007669"/>
    <property type="project" value="InterPro"/>
</dbReference>
<dbReference type="PANTHER" id="PTHR37023:SF1">
    <property type="entry name" value="ISSOD25 TRANSPOSASE TNPA_ISSOD25"/>
    <property type="match status" value="1"/>
</dbReference>
<dbReference type="PANTHER" id="PTHR37023">
    <property type="entry name" value="TRANSPOSASE"/>
    <property type="match status" value="1"/>
</dbReference>
<protein>
    <submittedName>
        <fullName evidence="3">Uncharacterized protein</fullName>
    </submittedName>
</protein>
<dbReference type="Pfam" id="PF04986">
    <property type="entry name" value="Y2_Tnp"/>
    <property type="match status" value="1"/>
</dbReference>
<dbReference type="InterPro" id="IPR007069">
    <property type="entry name" value="Transposase_32"/>
</dbReference>
<accession>A0A0H5PXI5</accession>
<evidence type="ECO:0000259" key="2">
    <source>
        <dbReference type="Pfam" id="PF14319"/>
    </source>
</evidence>
<proteinExistence type="predicted"/>
<feature type="domain" description="Transposase IS801/IS1294" evidence="1">
    <location>
        <begin position="140"/>
        <end position="325"/>
    </location>
</feature>